<evidence type="ECO:0008006" key="3">
    <source>
        <dbReference type="Google" id="ProtNLM"/>
    </source>
</evidence>
<gene>
    <name evidence="1" type="ORF">PAT3040_04520</name>
</gene>
<dbReference type="InterPro" id="IPR006059">
    <property type="entry name" value="SBP"/>
</dbReference>
<dbReference type="Gene3D" id="2.60.120.260">
    <property type="entry name" value="Galactose-binding domain-like"/>
    <property type="match status" value="2"/>
</dbReference>
<dbReference type="PANTHER" id="PTHR43649">
    <property type="entry name" value="ARABINOSE-BINDING PROTEIN-RELATED"/>
    <property type="match status" value="1"/>
</dbReference>
<organism evidence="1 2">
    <name type="scientific">Paenibacillus agaridevorans</name>
    <dbReference type="NCBI Taxonomy" id="171404"/>
    <lineage>
        <taxon>Bacteria</taxon>
        <taxon>Bacillati</taxon>
        <taxon>Bacillota</taxon>
        <taxon>Bacilli</taxon>
        <taxon>Bacillales</taxon>
        <taxon>Paenibacillaceae</taxon>
        <taxon>Paenibacillus</taxon>
    </lineage>
</organism>
<dbReference type="EMBL" id="BDQX01000281">
    <property type="protein sequence ID" value="GBG09848.1"/>
    <property type="molecule type" value="Genomic_DNA"/>
</dbReference>
<name>A0A2R5EXR3_9BACL</name>
<sequence length="994" mass="112688">MTRKYGGKRVLFGILIALVVAVLLLAAFMAPANGAKGLSGTYEPTGELAGFRQWDDRSIAEAELEPYYANVLAELGSEGVQNAESRITIPAGTPSAKSSDIALTVGEYEGKSGVLIWESKDTNWVEYEVTVAEEGLYEIYASYHPLMGDGYTRPIVLDVTIDGARPFREASSITLYRLWRDKDELKKNDDGDEIRPVAEDISGWLTHPLADSGANYAEPFRWHFTPGKHTIRLEGYEPVAISELTLEPPRTPLSYGEVAATYGEAASGDAEVLTIQAERMTWKNDPSVVMMWDRDWRTVPRAEGRITYNTMGGVRWDWPNQEVGWEFNVSESGYYKIGLRALQNRFSQKASFRTIRIDGEVPFREWLTYRFPYHSDWQEVVLSDDAGEPFLVYLEQGKHTLSLALTHAAVSPIVRGIENLSALLRDIEQDLSSMTSGQTDRNRTWKIDRDLPGLREQLEQAASNLDALAAGMEEVNGRKDSASEGFRSSAGDIRSLLRIPDEIPYHIDEISSITEKINNFVVNMHKQPLQLDEIFIAPSDKSFPNMTASWADKAAGVAANFFYSFNTRQSLGEMDDRELNVWVLRGRDYVTQLQDLADETFTPLTGIKVKVNLLPNPQLLVMSNAAGLQPDVALGLNQDLPVDYAIRGSVYDLSQFDDFGDIYDQYSPGSWQALYYDKGYYAVPETQSFQVLYYRKDIMRELGLDIPETWQDVYDLLPTLQQHFMNFYIDPGEFLPFISQNDVEFYTPDGFATGLDTPGGFAAFKQWTDLFNMYALEKQVPSFYQHFRSGKMPIGISDYNMYVQLSAAAPELNGRWGIALIPGVEQGDGSIKRWAGGQQTTGVVFQESRKKDEAWEFLKWWVSTETQVRYGSDLEAINGVSFRWNTANIEAFVQLPWKREDANVILRQWAWYKEKENPPGGYFMGRELNNAWVRSVIDGMNYRASLEASILDINRELLRKQQEFGFVDAEGNPFKTLDFPIVKEPWDEVNRYVK</sequence>
<accession>A0A2R5EXR3</accession>
<dbReference type="Proteomes" id="UP000245202">
    <property type="component" value="Unassembled WGS sequence"/>
</dbReference>
<evidence type="ECO:0000313" key="1">
    <source>
        <dbReference type="EMBL" id="GBG09848.1"/>
    </source>
</evidence>
<dbReference type="SUPFAM" id="SSF53850">
    <property type="entry name" value="Periplasmic binding protein-like II"/>
    <property type="match status" value="1"/>
</dbReference>
<reference evidence="1 2" key="1">
    <citation type="submission" date="2017-08" db="EMBL/GenBank/DDBJ databases">
        <title>Substantial Increase in Enzyme Production by Combined Drug-Resistance Mutations in Paenibacillus agaridevorans.</title>
        <authorList>
            <person name="Tanaka Y."/>
            <person name="Funane K."/>
            <person name="Hosaka T."/>
            <person name="Shiwa Y."/>
            <person name="Fujita N."/>
            <person name="Miyazaki T."/>
            <person name="Yoshikawa H."/>
            <person name="Murakami K."/>
            <person name="Kasahara K."/>
            <person name="Inaoka T."/>
            <person name="Hiraga Y."/>
            <person name="Ochi K."/>
        </authorList>
    </citation>
    <scope>NUCLEOTIDE SEQUENCE [LARGE SCALE GENOMIC DNA]</scope>
    <source>
        <strain evidence="1 2">T-3040</strain>
    </source>
</reference>
<evidence type="ECO:0000313" key="2">
    <source>
        <dbReference type="Proteomes" id="UP000245202"/>
    </source>
</evidence>
<dbReference type="RefSeq" id="WP_108994485.1">
    <property type="nucleotide sequence ID" value="NZ_BDQX01000281.1"/>
</dbReference>
<dbReference type="AlphaFoldDB" id="A0A2R5EXR3"/>
<dbReference type="Gene3D" id="3.40.190.10">
    <property type="entry name" value="Periplasmic binding protein-like II"/>
    <property type="match status" value="1"/>
</dbReference>
<dbReference type="PANTHER" id="PTHR43649:SF27">
    <property type="entry name" value="EXTRACELLULAR SOLUTE-BINDING PROTEIN FAMILY 1"/>
    <property type="match status" value="1"/>
</dbReference>
<comment type="caution">
    <text evidence="1">The sequence shown here is derived from an EMBL/GenBank/DDBJ whole genome shotgun (WGS) entry which is preliminary data.</text>
</comment>
<protein>
    <recommendedName>
        <fullName evidence="3">ABC transporter substrate-binding protein</fullName>
    </recommendedName>
</protein>
<proteinExistence type="predicted"/>
<keyword evidence="2" id="KW-1185">Reference proteome</keyword>
<dbReference type="Pfam" id="PF01547">
    <property type="entry name" value="SBP_bac_1"/>
    <property type="match status" value="1"/>
</dbReference>
<dbReference type="InterPro" id="IPR050490">
    <property type="entry name" value="Bact_solute-bd_prot1"/>
</dbReference>